<dbReference type="Pfam" id="PF05161">
    <property type="entry name" value="MOFRL"/>
    <property type="match status" value="1"/>
</dbReference>
<proteinExistence type="predicted"/>
<keyword evidence="3" id="KW-1185">Reference proteome</keyword>
<evidence type="ECO:0000313" key="2">
    <source>
        <dbReference type="EMBL" id="KAH3794417.1"/>
    </source>
</evidence>
<dbReference type="InterPro" id="IPR039760">
    <property type="entry name" value="MOFRL_protein"/>
</dbReference>
<evidence type="ECO:0000313" key="3">
    <source>
        <dbReference type="Proteomes" id="UP000828390"/>
    </source>
</evidence>
<evidence type="ECO:0000259" key="1">
    <source>
        <dbReference type="Pfam" id="PF05161"/>
    </source>
</evidence>
<sequence length="80" mass="8617">MALTFSVRLKNMIEGSPSQSTHKQFSSFHVELLSAGTDGQNGPTDVAGAVVNKTLVEFAFGLGLDASKLFKNNDSYAFFK</sequence>
<dbReference type="AlphaFoldDB" id="A0A9D4FEM3"/>
<feature type="domain" description="MOFRL" evidence="1">
    <location>
        <begin position="27"/>
        <end position="80"/>
    </location>
</feature>
<dbReference type="GO" id="GO:0005737">
    <property type="term" value="C:cytoplasm"/>
    <property type="evidence" value="ECO:0007669"/>
    <property type="project" value="TreeGrafter"/>
</dbReference>
<dbReference type="PANTHER" id="PTHR12227">
    <property type="entry name" value="GLYCERATE KINASE"/>
    <property type="match status" value="1"/>
</dbReference>
<gene>
    <name evidence="2" type="ORF">DPMN_147950</name>
</gene>
<dbReference type="GO" id="GO:0008887">
    <property type="term" value="F:glycerate kinase activity"/>
    <property type="evidence" value="ECO:0007669"/>
    <property type="project" value="InterPro"/>
</dbReference>
<comment type="caution">
    <text evidence="2">The sequence shown here is derived from an EMBL/GenBank/DDBJ whole genome shotgun (WGS) entry which is preliminary data.</text>
</comment>
<protein>
    <recommendedName>
        <fullName evidence="1">MOFRL domain-containing protein</fullName>
    </recommendedName>
</protein>
<dbReference type="Gene3D" id="3.40.1480.10">
    <property type="entry name" value="MOFRL domain"/>
    <property type="match status" value="1"/>
</dbReference>
<dbReference type="InterPro" id="IPR037035">
    <property type="entry name" value="GK-like_C_sf"/>
</dbReference>
<dbReference type="SUPFAM" id="SSF82544">
    <property type="entry name" value="GckA/TtuD-like"/>
    <property type="match status" value="1"/>
</dbReference>
<dbReference type="InterPro" id="IPR007835">
    <property type="entry name" value="MOFRL"/>
</dbReference>
<reference evidence="2" key="1">
    <citation type="journal article" date="2019" name="bioRxiv">
        <title>The Genome of the Zebra Mussel, Dreissena polymorpha: A Resource for Invasive Species Research.</title>
        <authorList>
            <person name="McCartney M.A."/>
            <person name="Auch B."/>
            <person name="Kono T."/>
            <person name="Mallez S."/>
            <person name="Zhang Y."/>
            <person name="Obille A."/>
            <person name="Becker A."/>
            <person name="Abrahante J.E."/>
            <person name="Garbe J."/>
            <person name="Badalamenti J.P."/>
            <person name="Herman A."/>
            <person name="Mangelson H."/>
            <person name="Liachko I."/>
            <person name="Sullivan S."/>
            <person name="Sone E.D."/>
            <person name="Koren S."/>
            <person name="Silverstein K.A.T."/>
            <person name="Beckman K.B."/>
            <person name="Gohl D.M."/>
        </authorList>
    </citation>
    <scope>NUCLEOTIDE SEQUENCE</scope>
    <source>
        <strain evidence="2">Duluth1</strain>
        <tissue evidence="2">Whole animal</tissue>
    </source>
</reference>
<organism evidence="2 3">
    <name type="scientific">Dreissena polymorpha</name>
    <name type="common">Zebra mussel</name>
    <name type="synonym">Mytilus polymorpha</name>
    <dbReference type="NCBI Taxonomy" id="45954"/>
    <lineage>
        <taxon>Eukaryota</taxon>
        <taxon>Metazoa</taxon>
        <taxon>Spiralia</taxon>
        <taxon>Lophotrochozoa</taxon>
        <taxon>Mollusca</taxon>
        <taxon>Bivalvia</taxon>
        <taxon>Autobranchia</taxon>
        <taxon>Heteroconchia</taxon>
        <taxon>Euheterodonta</taxon>
        <taxon>Imparidentia</taxon>
        <taxon>Neoheterodontei</taxon>
        <taxon>Myida</taxon>
        <taxon>Dreissenoidea</taxon>
        <taxon>Dreissenidae</taxon>
        <taxon>Dreissena</taxon>
    </lineage>
</organism>
<dbReference type="Proteomes" id="UP000828390">
    <property type="component" value="Unassembled WGS sequence"/>
</dbReference>
<name>A0A9D4FEM3_DREPO</name>
<accession>A0A9D4FEM3</accession>
<reference evidence="2" key="2">
    <citation type="submission" date="2020-11" db="EMBL/GenBank/DDBJ databases">
        <authorList>
            <person name="McCartney M.A."/>
            <person name="Auch B."/>
            <person name="Kono T."/>
            <person name="Mallez S."/>
            <person name="Becker A."/>
            <person name="Gohl D.M."/>
            <person name="Silverstein K.A.T."/>
            <person name="Koren S."/>
            <person name="Bechman K.B."/>
            <person name="Herman A."/>
            <person name="Abrahante J.E."/>
            <person name="Garbe J."/>
        </authorList>
    </citation>
    <scope>NUCLEOTIDE SEQUENCE</scope>
    <source>
        <strain evidence="2">Duluth1</strain>
        <tissue evidence="2">Whole animal</tissue>
    </source>
</reference>
<dbReference type="PANTHER" id="PTHR12227:SF0">
    <property type="entry name" value="GLYCERATE KINASE"/>
    <property type="match status" value="1"/>
</dbReference>
<dbReference type="EMBL" id="JAIWYP010000007">
    <property type="protein sequence ID" value="KAH3794417.1"/>
    <property type="molecule type" value="Genomic_DNA"/>
</dbReference>